<organism evidence="2 3">
    <name type="scientific">Drosophila willistoni</name>
    <name type="common">Fruit fly</name>
    <dbReference type="NCBI Taxonomy" id="7260"/>
    <lineage>
        <taxon>Eukaryota</taxon>
        <taxon>Metazoa</taxon>
        <taxon>Ecdysozoa</taxon>
        <taxon>Arthropoda</taxon>
        <taxon>Hexapoda</taxon>
        <taxon>Insecta</taxon>
        <taxon>Pterygota</taxon>
        <taxon>Neoptera</taxon>
        <taxon>Endopterygota</taxon>
        <taxon>Diptera</taxon>
        <taxon>Brachycera</taxon>
        <taxon>Muscomorpha</taxon>
        <taxon>Ephydroidea</taxon>
        <taxon>Drosophilidae</taxon>
        <taxon>Drosophila</taxon>
        <taxon>Sophophora</taxon>
    </lineage>
</organism>
<evidence type="ECO:0000313" key="2">
    <source>
        <dbReference type="EMBL" id="EDW82005.1"/>
    </source>
</evidence>
<dbReference type="FunCoup" id="B4NE36">
    <property type="interactions" value="2"/>
</dbReference>
<keyword evidence="3" id="KW-1185">Reference proteome</keyword>
<sequence>MRLLWLCCTLVVATILISQPEGSQGGRVIYYNTISANQTVKNVTEEAMLLSVNRSHCRRGFMHDHHGRCRRIV</sequence>
<feature type="chain" id="PRO_5002819810" evidence="1">
    <location>
        <begin position="26"/>
        <end position="73"/>
    </location>
</feature>
<dbReference type="PhylomeDB" id="B4NE36"/>
<dbReference type="EMBL" id="CH964239">
    <property type="protein sequence ID" value="EDW82005.1"/>
    <property type="molecule type" value="Genomic_DNA"/>
</dbReference>
<evidence type="ECO:0000256" key="1">
    <source>
        <dbReference type="SAM" id="SignalP"/>
    </source>
</evidence>
<dbReference type="Proteomes" id="UP000007798">
    <property type="component" value="Unassembled WGS sequence"/>
</dbReference>
<gene>
    <name evidence="2" type="primary">Dwil\GK25569</name>
    <name evidence="2" type="ORF">Dwil_GK25569</name>
</gene>
<feature type="signal peptide" evidence="1">
    <location>
        <begin position="1"/>
        <end position="25"/>
    </location>
</feature>
<name>B4NE36_DROWI</name>
<dbReference type="InParanoid" id="B4NE36"/>
<dbReference type="OrthoDB" id="7849827at2759"/>
<dbReference type="AlphaFoldDB" id="B4NE36"/>
<reference evidence="2 3" key="1">
    <citation type="journal article" date="2007" name="Nature">
        <title>Evolution of genes and genomes on the Drosophila phylogeny.</title>
        <authorList>
            <consortium name="Drosophila 12 Genomes Consortium"/>
            <person name="Clark A.G."/>
            <person name="Eisen M.B."/>
            <person name="Smith D.R."/>
            <person name="Bergman C.M."/>
            <person name="Oliver B."/>
            <person name="Markow T.A."/>
            <person name="Kaufman T.C."/>
            <person name="Kellis M."/>
            <person name="Gelbart W."/>
            <person name="Iyer V.N."/>
            <person name="Pollard D.A."/>
            <person name="Sackton T.B."/>
            <person name="Larracuente A.M."/>
            <person name="Singh N.D."/>
            <person name="Abad J.P."/>
            <person name="Abt D.N."/>
            <person name="Adryan B."/>
            <person name="Aguade M."/>
            <person name="Akashi H."/>
            <person name="Anderson W.W."/>
            <person name="Aquadro C.F."/>
            <person name="Ardell D.H."/>
            <person name="Arguello R."/>
            <person name="Artieri C.G."/>
            <person name="Barbash D.A."/>
            <person name="Barker D."/>
            <person name="Barsanti P."/>
            <person name="Batterham P."/>
            <person name="Batzoglou S."/>
            <person name="Begun D."/>
            <person name="Bhutkar A."/>
            <person name="Blanco E."/>
            <person name="Bosak S.A."/>
            <person name="Bradley R.K."/>
            <person name="Brand A.D."/>
            <person name="Brent M.R."/>
            <person name="Brooks A.N."/>
            <person name="Brown R.H."/>
            <person name="Butlin R.K."/>
            <person name="Caggese C."/>
            <person name="Calvi B.R."/>
            <person name="Bernardo de Carvalho A."/>
            <person name="Caspi A."/>
            <person name="Castrezana S."/>
            <person name="Celniker S.E."/>
            <person name="Chang J.L."/>
            <person name="Chapple C."/>
            <person name="Chatterji S."/>
            <person name="Chinwalla A."/>
            <person name="Civetta A."/>
            <person name="Clifton S.W."/>
            <person name="Comeron J.M."/>
            <person name="Costello J.C."/>
            <person name="Coyne J.A."/>
            <person name="Daub J."/>
            <person name="David R.G."/>
            <person name="Delcher A.L."/>
            <person name="Delehaunty K."/>
            <person name="Do C.B."/>
            <person name="Ebling H."/>
            <person name="Edwards K."/>
            <person name="Eickbush T."/>
            <person name="Evans J.D."/>
            <person name="Filipski A."/>
            <person name="Findeiss S."/>
            <person name="Freyhult E."/>
            <person name="Fulton L."/>
            <person name="Fulton R."/>
            <person name="Garcia A.C."/>
            <person name="Gardiner A."/>
            <person name="Garfield D.A."/>
            <person name="Garvin B.E."/>
            <person name="Gibson G."/>
            <person name="Gilbert D."/>
            <person name="Gnerre S."/>
            <person name="Godfrey J."/>
            <person name="Good R."/>
            <person name="Gotea V."/>
            <person name="Gravely B."/>
            <person name="Greenberg A.J."/>
            <person name="Griffiths-Jones S."/>
            <person name="Gross S."/>
            <person name="Guigo R."/>
            <person name="Gustafson E.A."/>
            <person name="Haerty W."/>
            <person name="Hahn M.W."/>
            <person name="Halligan D.L."/>
            <person name="Halpern A.L."/>
            <person name="Halter G.M."/>
            <person name="Han M.V."/>
            <person name="Heger A."/>
            <person name="Hillier L."/>
            <person name="Hinrichs A.S."/>
            <person name="Holmes I."/>
            <person name="Hoskins R.A."/>
            <person name="Hubisz M.J."/>
            <person name="Hultmark D."/>
            <person name="Huntley M.A."/>
            <person name="Jaffe D.B."/>
            <person name="Jagadeeshan S."/>
            <person name="Jeck W.R."/>
            <person name="Johnson J."/>
            <person name="Jones C.D."/>
            <person name="Jordan W.C."/>
            <person name="Karpen G.H."/>
            <person name="Kataoka E."/>
            <person name="Keightley P.D."/>
            <person name="Kheradpour P."/>
            <person name="Kirkness E.F."/>
            <person name="Koerich L.B."/>
            <person name="Kristiansen K."/>
            <person name="Kudrna D."/>
            <person name="Kulathinal R.J."/>
            <person name="Kumar S."/>
            <person name="Kwok R."/>
            <person name="Lander E."/>
            <person name="Langley C.H."/>
            <person name="Lapoint R."/>
            <person name="Lazzaro B.P."/>
            <person name="Lee S.J."/>
            <person name="Levesque L."/>
            <person name="Li R."/>
            <person name="Lin C.F."/>
            <person name="Lin M.F."/>
            <person name="Lindblad-Toh K."/>
            <person name="Llopart A."/>
            <person name="Long M."/>
            <person name="Low L."/>
            <person name="Lozovsky E."/>
            <person name="Lu J."/>
            <person name="Luo M."/>
            <person name="Machado C.A."/>
            <person name="Makalowski W."/>
            <person name="Marzo M."/>
            <person name="Matsuda M."/>
            <person name="Matzkin L."/>
            <person name="McAllister B."/>
            <person name="McBride C.S."/>
            <person name="McKernan B."/>
            <person name="McKernan K."/>
            <person name="Mendez-Lago M."/>
            <person name="Minx P."/>
            <person name="Mollenhauer M.U."/>
            <person name="Montooth K."/>
            <person name="Mount S.M."/>
            <person name="Mu X."/>
            <person name="Myers E."/>
            <person name="Negre B."/>
            <person name="Newfeld S."/>
            <person name="Nielsen R."/>
            <person name="Noor M.A."/>
            <person name="O'Grady P."/>
            <person name="Pachter L."/>
            <person name="Papaceit M."/>
            <person name="Parisi M.J."/>
            <person name="Parisi M."/>
            <person name="Parts L."/>
            <person name="Pedersen J.S."/>
            <person name="Pesole G."/>
            <person name="Phillippy A.M."/>
            <person name="Ponting C.P."/>
            <person name="Pop M."/>
            <person name="Porcelli D."/>
            <person name="Powell J.R."/>
            <person name="Prohaska S."/>
            <person name="Pruitt K."/>
            <person name="Puig M."/>
            <person name="Quesneville H."/>
            <person name="Ram K.R."/>
            <person name="Rand D."/>
            <person name="Rasmussen M.D."/>
            <person name="Reed L.K."/>
            <person name="Reenan R."/>
            <person name="Reily A."/>
            <person name="Remington K.A."/>
            <person name="Rieger T.T."/>
            <person name="Ritchie M.G."/>
            <person name="Robin C."/>
            <person name="Rogers Y.H."/>
            <person name="Rohde C."/>
            <person name="Rozas J."/>
            <person name="Rubenfield M.J."/>
            <person name="Ruiz A."/>
            <person name="Russo S."/>
            <person name="Salzberg S.L."/>
            <person name="Sanchez-Gracia A."/>
            <person name="Saranga D.J."/>
            <person name="Sato H."/>
            <person name="Schaeffer S.W."/>
            <person name="Schatz M.C."/>
            <person name="Schlenke T."/>
            <person name="Schwartz R."/>
            <person name="Segarra C."/>
            <person name="Singh R.S."/>
            <person name="Sirot L."/>
            <person name="Sirota M."/>
            <person name="Sisneros N.B."/>
            <person name="Smith C.D."/>
            <person name="Smith T.F."/>
            <person name="Spieth J."/>
            <person name="Stage D.E."/>
            <person name="Stark A."/>
            <person name="Stephan W."/>
            <person name="Strausberg R.L."/>
            <person name="Strempel S."/>
            <person name="Sturgill D."/>
            <person name="Sutton G."/>
            <person name="Sutton G.G."/>
            <person name="Tao W."/>
            <person name="Teichmann S."/>
            <person name="Tobari Y.N."/>
            <person name="Tomimura Y."/>
            <person name="Tsolas J.M."/>
            <person name="Valente V.L."/>
            <person name="Venter E."/>
            <person name="Venter J.C."/>
            <person name="Vicario S."/>
            <person name="Vieira F.G."/>
            <person name="Vilella A.J."/>
            <person name="Villasante A."/>
            <person name="Walenz B."/>
            <person name="Wang J."/>
            <person name="Wasserman M."/>
            <person name="Watts T."/>
            <person name="Wilson D."/>
            <person name="Wilson R.K."/>
            <person name="Wing R.A."/>
            <person name="Wolfner M.F."/>
            <person name="Wong A."/>
            <person name="Wong G.K."/>
            <person name="Wu C.I."/>
            <person name="Wu G."/>
            <person name="Yamamoto D."/>
            <person name="Yang H.P."/>
            <person name="Yang S.P."/>
            <person name="Yorke J.A."/>
            <person name="Yoshida K."/>
            <person name="Zdobnov E."/>
            <person name="Zhang P."/>
            <person name="Zhang Y."/>
            <person name="Zimin A.V."/>
            <person name="Baldwin J."/>
            <person name="Abdouelleil A."/>
            <person name="Abdulkadir J."/>
            <person name="Abebe A."/>
            <person name="Abera B."/>
            <person name="Abreu J."/>
            <person name="Acer S.C."/>
            <person name="Aftuck L."/>
            <person name="Alexander A."/>
            <person name="An P."/>
            <person name="Anderson E."/>
            <person name="Anderson S."/>
            <person name="Arachi H."/>
            <person name="Azer M."/>
            <person name="Bachantsang P."/>
            <person name="Barry A."/>
            <person name="Bayul T."/>
            <person name="Berlin A."/>
            <person name="Bessette D."/>
            <person name="Bloom T."/>
            <person name="Blye J."/>
            <person name="Boguslavskiy L."/>
            <person name="Bonnet C."/>
            <person name="Boukhgalter B."/>
            <person name="Bourzgui I."/>
            <person name="Brown A."/>
            <person name="Cahill P."/>
            <person name="Channer S."/>
            <person name="Cheshatsang Y."/>
            <person name="Chuda L."/>
            <person name="Citroen M."/>
            <person name="Collymore A."/>
            <person name="Cooke P."/>
            <person name="Costello M."/>
            <person name="D'Aco K."/>
            <person name="Daza R."/>
            <person name="De Haan G."/>
            <person name="DeGray S."/>
            <person name="DeMaso C."/>
            <person name="Dhargay N."/>
            <person name="Dooley K."/>
            <person name="Dooley E."/>
            <person name="Doricent M."/>
            <person name="Dorje P."/>
            <person name="Dorjee K."/>
            <person name="Dupes A."/>
            <person name="Elong R."/>
            <person name="Falk J."/>
            <person name="Farina A."/>
            <person name="Faro S."/>
            <person name="Ferguson D."/>
            <person name="Fisher S."/>
            <person name="Foley C.D."/>
            <person name="Franke A."/>
            <person name="Friedrich D."/>
            <person name="Gadbois L."/>
            <person name="Gearin G."/>
            <person name="Gearin C.R."/>
            <person name="Giannoukos G."/>
            <person name="Goode T."/>
            <person name="Graham J."/>
            <person name="Grandbois E."/>
            <person name="Grewal S."/>
            <person name="Gyaltsen K."/>
            <person name="Hafez N."/>
            <person name="Hagos B."/>
            <person name="Hall J."/>
            <person name="Henson C."/>
            <person name="Hollinger A."/>
            <person name="Honan T."/>
            <person name="Huard M.D."/>
            <person name="Hughes L."/>
            <person name="Hurhula B."/>
            <person name="Husby M.E."/>
            <person name="Kamat A."/>
            <person name="Kanga B."/>
            <person name="Kashin S."/>
            <person name="Khazanovich D."/>
            <person name="Kisner P."/>
            <person name="Lance K."/>
            <person name="Lara M."/>
            <person name="Lee W."/>
            <person name="Lennon N."/>
            <person name="Letendre F."/>
            <person name="LeVine R."/>
            <person name="Lipovsky A."/>
            <person name="Liu X."/>
            <person name="Liu J."/>
            <person name="Liu S."/>
            <person name="Lokyitsang T."/>
            <person name="Lokyitsang Y."/>
            <person name="Lubonja R."/>
            <person name="Lui A."/>
            <person name="MacDonald P."/>
            <person name="Magnisalis V."/>
            <person name="Maru K."/>
            <person name="Matthews C."/>
            <person name="McCusker W."/>
            <person name="McDonough S."/>
            <person name="Mehta T."/>
            <person name="Meldrim J."/>
            <person name="Meneus L."/>
            <person name="Mihai O."/>
            <person name="Mihalev A."/>
            <person name="Mihova T."/>
            <person name="Mittelman R."/>
            <person name="Mlenga V."/>
            <person name="Montmayeur A."/>
            <person name="Mulrain L."/>
            <person name="Navidi A."/>
            <person name="Naylor J."/>
            <person name="Negash T."/>
            <person name="Nguyen T."/>
            <person name="Nguyen N."/>
            <person name="Nicol R."/>
            <person name="Norbu C."/>
            <person name="Norbu N."/>
            <person name="Novod N."/>
            <person name="O'Neill B."/>
            <person name="Osman S."/>
            <person name="Markiewicz E."/>
            <person name="Oyono O.L."/>
            <person name="Patti C."/>
            <person name="Phunkhang P."/>
            <person name="Pierre F."/>
            <person name="Priest M."/>
            <person name="Raghuraman S."/>
            <person name="Rege F."/>
            <person name="Reyes R."/>
            <person name="Rise C."/>
            <person name="Rogov P."/>
            <person name="Ross K."/>
            <person name="Ryan E."/>
            <person name="Settipalli S."/>
            <person name="Shea T."/>
            <person name="Sherpa N."/>
            <person name="Shi L."/>
            <person name="Shih D."/>
            <person name="Sparrow T."/>
            <person name="Spaulding J."/>
            <person name="Stalker J."/>
            <person name="Stange-Thomann N."/>
            <person name="Stavropoulos S."/>
            <person name="Stone C."/>
            <person name="Strader C."/>
            <person name="Tesfaye S."/>
            <person name="Thomson T."/>
            <person name="Thoulutsang Y."/>
            <person name="Thoulutsang D."/>
            <person name="Topham K."/>
            <person name="Topping I."/>
            <person name="Tsamla T."/>
            <person name="Vassiliev H."/>
            <person name="Vo A."/>
            <person name="Wangchuk T."/>
            <person name="Wangdi T."/>
            <person name="Weiand M."/>
            <person name="Wilkinson J."/>
            <person name="Wilson A."/>
            <person name="Yadav S."/>
            <person name="Young G."/>
            <person name="Yu Q."/>
            <person name="Zembek L."/>
            <person name="Zhong D."/>
            <person name="Zimmer A."/>
            <person name="Zwirko Z."/>
            <person name="Jaffe D.B."/>
            <person name="Alvarez P."/>
            <person name="Brockman W."/>
            <person name="Butler J."/>
            <person name="Chin C."/>
            <person name="Gnerre S."/>
            <person name="Grabherr M."/>
            <person name="Kleber M."/>
            <person name="Mauceli E."/>
            <person name="MacCallum I."/>
        </authorList>
    </citation>
    <scope>NUCLEOTIDE SEQUENCE [LARGE SCALE GENOMIC DNA]</scope>
    <source>
        <strain evidence="3">Tucson 14030-0811.24</strain>
    </source>
</reference>
<keyword evidence="1" id="KW-0732">Signal</keyword>
<dbReference type="HOGENOM" id="CLU_193242_0_0_1"/>
<evidence type="ECO:0000313" key="3">
    <source>
        <dbReference type="Proteomes" id="UP000007798"/>
    </source>
</evidence>
<proteinExistence type="predicted"/>
<dbReference type="KEGG" id="dwi:6649016"/>
<accession>B4NE36</accession>
<protein>
    <submittedName>
        <fullName evidence="2">Uncharacterized protein</fullName>
    </submittedName>
</protein>